<dbReference type="PANTHER" id="PTHR44846">
    <property type="entry name" value="MANNOSYL-D-GLYCERATE TRANSPORT/METABOLISM SYSTEM REPRESSOR MNGR-RELATED"/>
    <property type="match status" value="1"/>
</dbReference>
<evidence type="ECO:0000313" key="6">
    <source>
        <dbReference type="Proteomes" id="UP000063991"/>
    </source>
</evidence>
<evidence type="ECO:0000256" key="2">
    <source>
        <dbReference type="ARBA" id="ARBA00023125"/>
    </source>
</evidence>
<keyword evidence="3" id="KW-0804">Transcription</keyword>
<dbReference type="Pfam" id="PF00392">
    <property type="entry name" value="GntR"/>
    <property type="match status" value="1"/>
</dbReference>
<dbReference type="PANTHER" id="PTHR44846:SF16">
    <property type="entry name" value="TRANSCRIPTIONAL REGULATOR PHNF-RELATED"/>
    <property type="match status" value="1"/>
</dbReference>
<name>A0A126Q6X6_ALTMA</name>
<dbReference type="GO" id="GO:0003677">
    <property type="term" value="F:DNA binding"/>
    <property type="evidence" value="ECO:0007669"/>
    <property type="project" value="UniProtKB-KW"/>
</dbReference>
<dbReference type="Gene3D" id="3.40.1410.10">
    <property type="entry name" value="Chorismate lyase-like"/>
    <property type="match status" value="1"/>
</dbReference>
<keyword evidence="1" id="KW-0805">Transcription regulation</keyword>
<gene>
    <name evidence="5" type="ORF">AVL55_04145</name>
</gene>
<dbReference type="Pfam" id="PF07702">
    <property type="entry name" value="UTRA"/>
    <property type="match status" value="1"/>
</dbReference>
<dbReference type="InterPro" id="IPR036388">
    <property type="entry name" value="WH-like_DNA-bd_sf"/>
</dbReference>
<dbReference type="InterPro" id="IPR011663">
    <property type="entry name" value="UTRA"/>
</dbReference>
<evidence type="ECO:0000256" key="1">
    <source>
        <dbReference type="ARBA" id="ARBA00023015"/>
    </source>
</evidence>
<dbReference type="InterPro" id="IPR036390">
    <property type="entry name" value="WH_DNA-bd_sf"/>
</dbReference>
<dbReference type="OrthoDB" id="9808698at2"/>
<dbReference type="AlphaFoldDB" id="A0A126Q6X6"/>
<sequence length="274" mass="30341">MQPRYRVIKTAILDAIESGEMKPGSQVPSENQLAQQHRVSRMTARRALSEMVDEGILMRSQGIGTFVSDSRPMSSMLEIKSIRDEIEQRGHRYTNEILVLETSPASNAIAQRLGIDVGESVFHSIIVHCENNLPVQYEDRWVNPAWINDYLDKDFKAQTANFYLNQVAPLSQADHSVEAVIVEKDIAQALLIKPKEPCLKITRRTFSRVPSAITSDESNIGEPSTANAELKNGLKATSGTSVNNSPKASSSAVVSHAVLYHPGSRYRLGGHLEF</sequence>
<dbReference type="FunFam" id="1.10.10.10:FF:000079">
    <property type="entry name" value="GntR family transcriptional regulator"/>
    <property type="match status" value="1"/>
</dbReference>
<evidence type="ECO:0000259" key="4">
    <source>
        <dbReference type="PROSITE" id="PS50949"/>
    </source>
</evidence>
<dbReference type="EMBL" id="CP014323">
    <property type="protein sequence ID" value="AMK00329.1"/>
    <property type="molecule type" value="Genomic_DNA"/>
</dbReference>
<dbReference type="Proteomes" id="UP000063991">
    <property type="component" value="Chromosome"/>
</dbReference>
<dbReference type="SMART" id="SM00866">
    <property type="entry name" value="UTRA"/>
    <property type="match status" value="1"/>
</dbReference>
<protein>
    <submittedName>
        <fullName evidence="5">Histidine utilization repressor</fullName>
    </submittedName>
</protein>
<keyword evidence="2" id="KW-0238">DNA-binding</keyword>
<dbReference type="PRINTS" id="PR00035">
    <property type="entry name" value="HTHGNTR"/>
</dbReference>
<dbReference type="InterPro" id="IPR028978">
    <property type="entry name" value="Chorismate_lyase_/UTRA_dom_sf"/>
</dbReference>
<evidence type="ECO:0000313" key="5">
    <source>
        <dbReference type="EMBL" id="AMK00329.1"/>
    </source>
</evidence>
<dbReference type="InterPro" id="IPR050679">
    <property type="entry name" value="Bact_HTH_transcr_reg"/>
</dbReference>
<accession>A0A126Q6X6</accession>
<reference evidence="5 6" key="1">
    <citation type="submission" date="2015-12" db="EMBL/GenBank/DDBJ databases">
        <authorList>
            <person name="Shamseldin A."/>
            <person name="Moawad H."/>
            <person name="Abd El-Rahim W.M."/>
            <person name="Sadowsky M.J."/>
        </authorList>
    </citation>
    <scope>NUCLEOTIDE SEQUENCE [LARGE SCALE GENOMIC DNA]</scope>
    <source>
        <strain evidence="5 6">D7</strain>
    </source>
</reference>
<dbReference type="SUPFAM" id="SSF46785">
    <property type="entry name" value="Winged helix' DNA-binding domain"/>
    <property type="match status" value="1"/>
</dbReference>
<proteinExistence type="predicted"/>
<dbReference type="SUPFAM" id="SSF64288">
    <property type="entry name" value="Chorismate lyase-like"/>
    <property type="match status" value="1"/>
</dbReference>
<dbReference type="SMART" id="SM00345">
    <property type="entry name" value="HTH_GNTR"/>
    <property type="match status" value="1"/>
</dbReference>
<organism evidence="5 6">
    <name type="scientific">Alteromonas macleodii</name>
    <name type="common">Pseudoalteromonas macleodii</name>
    <dbReference type="NCBI Taxonomy" id="28108"/>
    <lineage>
        <taxon>Bacteria</taxon>
        <taxon>Pseudomonadati</taxon>
        <taxon>Pseudomonadota</taxon>
        <taxon>Gammaproteobacteria</taxon>
        <taxon>Alteromonadales</taxon>
        <taxon>Alteromonadaceae</taxon>
        <taxon>Alteromonas/Salinimonas group</taxon>
        <taxon>Alteromonas</taxon>
    </lineage>
</organism>
<dbReference type="RefSeq" id="WP_061096333.1">
    <property type="nucleotide sequence ID" value="NZ_CP014323.1"/>
</dbReference>
<dbReference type="GO" id="GO:0003700">
    <property type="term" value="F:DNA-binding transcription factor activity"/>
    <property type="evidence" value="ECO:0007669"/>
    <property type="project" value="InterPro"/>
</dbReference>
<dbReference type="CDD" id="cd07377">
    <property type="entry name" value="WHTH_GntR"/>
    <property type="match status" value="1"/>
</dbReference>
<dbReference type="InterPro" id="IPR000524">
    <property type="entry name" value="Tscrpt_reg_HTH_GntR"/>
</dbReference>
<dbReference type="PROSITE" id="PS50949">
    <property type="entry name" value="HTH_GNTR"/>
    <property type="match status" value="1"/>
</dbReference>
<evidence type="ECO:0000256" key="3">
    <source>
        <dbReference type="ARBA" id="ARBA00023163"/>
    </source>
</evidence>
<feature type="domain" description="HTH gntR-type" evidence="4">
    <location>
        <begin position="2"/>
        <end position="70"/>
    </location>
</feature>
<dbReference type="Gene3D" id="1.10.10.10">
    <property type="entry name" value="Winged helix-like DNA-binding domain superfamily/Winged helix DNA-binding domain"/>
    <property type="match status" value="1"/>
</dbReference>